<dbReference type="PROSITE" id="PS50238">
    <property type="entry name" value="RHOGAP"/>
    <property type="match status" value="1"/>
</dbReference>
<dbReference type="PANTHER" id="PTHR23179">
    <property type="entry name" value="T-CELL ACTIVATION RHO GTPASE ACTIVATING PROTEIN-RELATED"/>
    <property type="match status" value="1"/>
</dbReference>
<dbReference type="Gene3D" id="1.10.555.10">
    <property type="entry name" value="Rho GTPase activation protein"/>
    <property type="match status" value="1"/>
</dbReference>
<dbReference type="InterPro" id="IPR000159">
    <property type="entry name" value="RA_dom"/>
</dbReference>
<reference evidence="4" key="1">
    <citation type="journal article" date="2023" name="PLoS Negl. Trop. Dis.">
        <title>A genome sequence for Biomphalaria pfeifferi, the major vector snail for the human-infecting parasite Schistosoma mansoni.</title>
        <authorList>
            <person name="Bu L."/>
            <person name="Lu L."/>
            <person name="Laidemitt M.R."/>
            <person name="Zhang S.M."/>
            <person name="Mutuku M."/>
            <person name="Mkoji G."/>
            <person name="Steinauer M."/>
            <person name="Loker E.S."/>
        </authorList>
    </citation>
    <scope>NUCLEOTIDE SEQUENCE</scope>
    <source>
        <strain evidence="4">KasaAsao</strain>
    </source>
</reference>
<accession>A0AAD8BFF1</accession>
<dbReference type="GO" id="GO:0007165">
    <property type="term" value="P:signal transduction"/>
    <property type="evidence" value="ECO:0007669"/>
    <property type="project" value="InterPro"/>
</dbReference>
<feature type="compositionally biased region" description="Polar residues" evidence="2">
    <location>
        <begin position="896"/>
        <end position="917"/>
    </location>
</feature>
<dbReference type="SMART" id="SM00324">
    <property type="entry name" value="RhoGAP"/>
    <property type="match status" value="1"/>
</dbReference>
<feature type="domain" description="Rho-GAP" evidence="3">
    <location>
        <begin position="637"/>
        <end position="834"/>
    </location>
</feature>
<dbReference type="EMBL" id="JASAOG010000085">
    <property type="protein sequence ID" value="KAK0053575.1"/>
    <property type="molecule type" value="Genomic_DNA"/>
</dbReference>
<dbReference type="InterPro" id="IPR008936">
    <property type="entry name" value="Rho_GTPase_activation_prot"/>
</dbReference>
<dbReference type="InterPro" id="IPR000198">
    <property type="entry name" value="RhoGAP_dom"/>
</dbReference>
<feature type="compositionally biased region" description="Acidic residues" evidence="2">
    <location>
        <begin position="869"/>
        <end position="881"/>
    </location>
</feature>
<gene>
    <name evidence="4" type="ORF">Bpfe_017035</name>
</gene>
<evidence type="ECO:0000259" key="3">
    <source>
        <dbReference type="PROSITE" id="PS50238"/>
    </source>
</evidence>
<dbReference type="SUPFAM" id="SSF50729">
    <property type="entry name" value="PH domain-like"/>
    <property type="match status" value="1"/>
</dbReference>
<dbReference type="SUPFAM" id="SSF48350">
    <property type="entry name" value="GTPase activation domain, GAP"/>
    <property type="match status" value="1"/>
</dbReference>
<evidence type="ECO:0000313" key="4">
    <source>
        <dbReference type="EMBL" id="KAK0053575.1"/>
    </source>
</evidence>
<dbReference type="PANTHER" id="PTHR23179:SF3">
    <property type="entry name" value="RHO GTPASE-ACTIVATING PROTEIN 20"/>
    <property type="match status" value="1"/>
</dbReference>
<feature type="compositionally biased region" description="Polar residues" evidence="2">
    <location>
        <begin position="120"/>
        <end position="134"/>
    </location>
</feature>
<name>A0AAD8BFF1_BIOPF</name>
<keyword evidence="5" id="KW-1185">Reference proteome</keyword>
<feature type="non-terminal residue" evidence="4">
    <location>
        <position position="1"/>
    </location>
</feature>
<dbReference type="Pfam" id="PF22286">
    <property type="entry name" value="RHG20_PH"/>
    <property type="match status" value="1"/>
</dbReference>
<feature type="region of interest" description="Disordered" evidence="2">
    <location>
        <begin position="858"/>
        <end position="917"/>
    </location>
</feature>
<dbReference type="InterPro" id="IPR011993">
    <property type="entry name" value="PH-like_dom_sf"/>
</dbReference>
<keyword evidence="1" id="KW-0343">GTPase activation</keyword>
<evidence type="ECO:0000256" key="1">
    <source>
        <dbReference type="ARBA" id="ARBA00022468"/>
    </source>
</evidence>
<feature type="compositionally biased region" description="Basic and acidic residues" evidence="2">
    <location>
        <begin position="186"/>
        <end position="199"/>
    </location>
</feature>
<sequence length="917" mass="103650">MAFFQRYQSAPTLLAVGDNTYVVTGLNPESGDDDGSDGDEPLYSVKVVEADKPSLDVSTGQQEVALRKKRQAPLPPLTSTAEPAKQLLRSINSTDSSDNQLAWSPNTSTESDSMPALSRSYLQLSDSDQNTLTPQKERSRFHKFRNALRSPQIGRSRSKKEKREFSRSMTIRSIAEDESSVKMRKNTIDSEKSSPKFRQGEAMDPVITMSKWIIAVGCDEVETEQDFEITKVSDYGKFLEDLVQEPERTPEECDFLSQIIRRVRAMVIDNNASLISSSTLTSEIDVTTGNDVDDRSMDDSVSRGSDIIHESNVDNREDSNSYRSDTSSLDVRSNEISVVIEMDNSPSNSSFSSAVLFKPPAGSRWSTSGIPQKSDFQLIKTSRDFSRLLVKETSVRLAAGMQTQERFLFLFSDLLLVAKCKTNTVFKLKYKVSLRDLWLAAGNDEVFESSTPTERSFVLGWPTTNYVAIFPSEEVKGDWFKVLSERLREEKSKDSHVCVPLAVVSRDLLKKTCEITITNTTTANSVLQACLEQMDYDPNEVQNFQLWVRSGKDGSPYPLFGHETPFSIKFNQLHETSKTKTRDDRLRTSTKSASFRAEENPKYNTFQKSMKKTRRSPNFINNFFKRLRPAQPSVFGQTLDNICDENHNPPDAIIKLMIWIYQYGPSKVGILRRGNNASIGKELREKIDNGIAFELDDSLTPTAASVFKEFIRHIPEGLMLKELHTEWIKIKIDDPDNEKIQQIKKVLDQLPPAHFNLLKMTMCLLQHLAKHSSFTQMGPSNLATCIAPSFFSHGASEGRKSKKEHENLEKTFHEITQFLTPLITFMINKHLEIFGEDVLTMFDKYGCKKSPVVHITEDKSPLHSSQIAEQEEESFDDEDMNNETKLKVKERPGFPDSNSGTDSDSLHSVLSLPTDTR</sequence>
<dbReference type="InterPro" id="IPR047887">
    <property type="entry name" value="ARHGAP20_PH"/>
</dbReference>
<feature type="compositionally biased region" description="Basic and acidic residues" evidence="2">
    <location>
        <begin position="882"/>
        <end position="893"/>
    </location>
</feature>
<feature type="compositionally biased region" description="Polar residues" evidence="2">
    <location>
        <begin position="91"/>
        <end position="112"/>
    </location>
</feature>
<dbReference type="Proteomes" id="UP001233172">
    <property type="component" value="Unassembled WGS sequence"/>
</dbReference>
<evidence type="ECO:0000313" key="5">
    <source>
        <dbReference type="Proteomes" id="UP001233172"/>
    </source>
</evidence>
<evidence type="ECO:0000256" key="2">
    <source>
        <dbReference type="SAM" id="MobiDB-lite"/>
    </source>
</evidence>
<protein>
    <submittedName>
        <fullName evidence="4">Rho GTPase-activating protein gacU-like isoform X2</fullName>
    </submittedName>
</protein>
<dbReference type="Pfam" id="PF00788">
    <property type="entry name" value="RA"/>
    <property type="match status" value="1"/>
</dbReference>
<dbReference type="Gene3D" id="2.30.29.30">
    <property type="entry name" value="Pleckstrin-homology domain (PH domain)/Phosphotyrosine-binding domain (PTB)"/>
    <property type="match status" value="1"/>
</dbReference>
<comment type="caution">
    <text evidence="4">The sequence shown here is derived from an EMBL/GenBank/DDBJ whole genome shotgun (WGS) entry which is preliminary data.</text>
</comment>
<reference evidence="4" key="2">
    <citation type="submission" date="2023-04" db="EMBL/GenBank/DDBJ databases">
        <authorList>
            <person name="Bu L."/>
            <person name="Lu L."/>
            <person name="Laidemitt M.R."/>
            <person name="Zhang S.M."/>
            <person name="Mutuku M."/>
            <person name="Mkoji G."/>
            <person name="Steinauer M."/>
            <person name="Loker E.S."/>
        </authorList>
    </citation>
    <scope>NUCLEOTIDE SEQUENCE</scope>
    <source>
        <strain evidence="4">KasaAsao</strain>
        <tissue evidence="4">Whole Snail</tissue>
    </source>
</reference>
<dbReference type="AlphaFoldDB" id="A0AAD8BFF1"/>
<proteinExistence type="predicted"/>
<feature type="region of interest" description="Disordered" evidence="2">
    <location>
        <begin position="91"/>
        <end position="199"/>
    </location>
</feature>
<dbReference type="Pfam" id="PF00620">
    <property type="entry name" value="RhoGAP"/>
    <property type="match status" value="1"/>
</dbReference>
<organism evidence="4 5">
    <name type="scientific">Biomphalaria pfeifferi</name>
    <name type="common">Bloodfluke planorb</name>
    <name type="synonym">Freshwater snail</name>
    <dbReference type="NCBI Taxonomy" id="112525"/>
    <lineage>
        <taxon>Eukaryota</taxon>
        <taxon>Metazoa</taxon>
        <taxon>Spiralia</taxon>
        <taxon>Lophotrochozoa</taxon>
        <taxon>Mollusca</taxon>
        <taxon>Gastropoda</taxon>
        <taxon>Heterobranchia</taxon>
        <taxon>Euthyneura</taxon>
        <taxon>Panpulmonata</taxon>
        <taxon>Hygrophila</taxon>
        <taxon>Lymnaeoidea</taxon>
        <taxon>Planorbidae</taxon>
        <taxon>Biomphalaria</taxon>
    </lineage>
</organism>
<dbReference type="GO" id="GO:0005096">
    <property type="term" value="F:GTPase activator activity"/>
    <property type="evidence" value="ECO:0007669"/>
    <property type="project" value="UniProtKB-KW"/>
</dbReference>